<gene>
    <name evidence="3" type="ORF">K503DRAFT_772919</name>
</gene>
<evidence type="ECO:0000313" key="3">
    <source>
        <dbReference type="EMBL" id="OAX36024.1"/>
    </source>
</evidence>
<dbReference type="EMBL" id="KV448448">
    <property type="protein sequence ID" value="OAX36024.1"/>
    <property type="molecule type" value="Genomic_DNA"/>
</dbReference>
<feature type="domain" description="DUF6533" evidence="2">
    <location>
        <begin position="12"/>
        <end position="57"/>
    </location>
</feature>
<feature type="transmembrane region" description="Helical" evidence="1">
    <location>
        <begin position="207"/>
        <end position="228"/>
    </location>
</feature>
<feature type="transmembrane region" description="Helical" evidence="1">
    <location>
        <begin position="42"/>
        <end position="65"/>
    </location>
</feature>
<evidence type="ECO:0000256" key="1">
    <source>
        <dbReference type="SAM" id="Phobius"/>
    </source>
</evidence>
<dbReference type="Pfam" id="PF20151">
    <property type="entry name" value="DUF6533"/>
    <property type="match status" value="1"/>
</dbReference>
<keyword evidence="1" id="KW-1133">Transmembrane helix</keyword>
<proteinExistence type="predicted"/>
<protein>
    <recommendedName>
        <fullName evidence="2">DUF6533 domain-containing protein</fullName>
    </recommendedName>
</protein>
<dbReference type="AlphaFoldDB" id="A0A1B7MTS3"/>
<organism evidence="3 4">
    <name type="scientific">Rhizopogon vinicolor AM-OR11-026</name>
    <dbReference type="NCBI Taxonomy" id="1314800"/>
    <lineage>
        <taxon>Eukaryota</taxon>
        <taxon>Fungi</taxon>
        <taxon>Dikarya</taxon>
        <taxon>Basidiomycota</taxon>
        <taxon>Agaricomycotina</taxon>
        <taxon>Agaricomycetes</taxon>
        <taxon>Agaricomycetidae</taxon>
        <taxon>Boletales</taxon>
        <taxon>Suillineae</taxon>
        <taxon>Rhizopogonaceae</taxon>
        <taxon>Rhizopogon</taxon>
    </lineage>
</organism>
<keyword evidence="1" id="KW-0812">Transmembrane</keyword>
<keyword evidence="1" id="KW-0472">Membrane</keyword>
<dbReference type="OrthoDB" id="2958007at2759"/>
<dbReference type="Proteomes" id="UP000092154">
    <property type="component" value="Unassembled WGS sequence"/>
</dbReference>
<dbReference type="InParanoid" id="A0A1B7MTS3"/>
<feature type="transmembrane region" description="Helical" evidence="1">
    <location>
        <begin position="85"/>
        <end position="103"/>
    </location>
</feature>
<reference evidence="3 4" key="1">
    <citation type="submission" date="2016-06" db="EMBL/GenBank/DDBJ databases">
        <title>Comparative genomics of the ectomycorrhizal sister species Rhizopogon vinicolor and Rhizopogon vesiculosus (Basidiomycota: Boletales) reveals a divergence of the mating type B locus.</title>
        <authorList>
            <consortium name="DOE Joint Genome Institute"/>
            <person name="Mujic A.B."/>
            <person name="Kuo A."/>
            <person name="Tritt A."/>
            <person name="Lipzen A."/>
            <person name="Chen C."/>
            <person name="Johnson J."/>
            <person name="Sharma A."/>
            <person name="Barry K."/>
            <person name="Grigoriev I.V."/>
            <person name="Spatafora J.W."/>
        </authorList>
    </citation>
    <scope>NUCLEOTIDE SEQUENCE [LARGE SCALE GENOMIC DNA]</scope>
    <source>
        <strain evidence="3 4">AM-OR11-026</strain>
    </source>
</reference>
<dbReference type="InterPro" id="IPR045340">
    <property type="entry name" value="DUF6533"/>
</dbReference>
<accession>A0A1B7MTS3</accession>
<evidence type="ECO:0000313" key="4">
    <source>
        <dbReference type="Proteomes" id="UP000092154"/>
    </source>
</evidence>
<feature type="transmembrane region" description="Helical" evidence="1">
    <location>
        <begin position="162"/>
        <end position="186"/>
    </location>
</feature>
<keyword evidence="4" id="KW-1185">Reference proteome</keyword>
<sequence>MTDAFRLRISQYMKVVGLTILGYDYIVTMDKEVRLMWGSKWGVARVLFCISRYLPFIASAIYHYYAFAHLPNLSDYDKCFPLYDAVSWLNVFAICASEGLLILRTYAMWNCNRYVLYGLMVFVSALLTAAFVLEVKAGDTLSYGPPPFSGVPGCYPTNPADVLYMFCMMLVIFESAILLLVLIQVIKHSRRICGVATGLLTSLYRDSLLFVVCLLCMSIVNLVVMSTIPPRFNEVFDTLPAIMHSVLASRIMFNIRQSAHCDVITMPGDIEMAEMESSSPVVLRFSVFGRV</sequence>
<feature type="transmembrane region" description="Helical" evidence="1">
    <location>
        <begin position="115"/>
        <end position="133"/>
    </location>
</feature>
<evidence type="ECO:0000259" key="2">
    <source>
        <dbReference type="Pfam" id="PF20151"/>
    </source>
</evidence>
<name>A0A1B7MTS3_9AGAM</name>